<keyword evidence="8" id="KW-1185">Reference proteome</keyword>
<evidence type="ECO:0000256" key="2">
    <source>
        <dbReference type="ARBA" id="ARBA00022448"/>
    </source>
</evidence>
<evidence type="ECO:0000313" key="7">
    <source>
        <dbReference type="EMBL" id="GLI52963.1"/>
    </source>
</evidence>
<dbReference type="Proteomes" id="UP001144297">
    <property type="component" value="Unassembled WGS sequence"/>
</dbReference>
<evidence type="ECO:0000313" key="8">
    <source>
        <dbReference type="Proteomes" id="UP001144297"/>
    </source>
</evidence>
<name>A0A9W6GFI4_9BACT</name>
<accession>A0A9W6GFI4</accession>
<keyword evidence="5" id="KW-0029">Amino-acid transport</keyword>
<feature type="domain" description="ABC transporter" evidence="6">
    <location>
        <begin position="2"/>
        <end position="228"/>
    </location>
</feature>
<evidence type="ECO:0000259" key="6">
    <source>
        <dbReference type="PROSITE" id="PS50893"/>
    </source>
</evidence>
<dbReference type="GO" id="GO:0015658">
    <property type="term" value="F:branched-chain amino acid transmembrane transporter activity"/>
    <property type="evidence" value="ECO:0007669"/>
    <property type="project" value="TreeGrafter"/>
</dbReference>
<keyword evidence="2" id="KW-0813">Transport</keyword>
<dbReference type="CDD" id="cd03224">
    <property type="entry name" value="ABC_TM1139_LivF_branched"/>
    <property type="match status" value="1"/>
</dbReference>
<dbReference type="Pfam" id="PF00005">
    <property type="entry name" value="ABC_tran"/>
    <property type="match status" value="1"/>
</dbReference>
<evidence type="ECO:0000256" key="3">
    <source>
        <dbReference type="ARBA" id="ARBA00022741"/>
    </source>
</evidence>
<organism evidence="7 8">
    <name type="scientific">Thermodesulfovibrio yellowstonii</name>
    <dbReference type="NCBI Taxonomy" id="28262"/>
    <lineage>
        <taxon>Bacteria</taxon>
        <taxon>Pseudomonadati</taxon>
        <taxon>Nitrospirota</taxon>
        <taxon>Thermodesulfovibrionia</taxon>
        <taxon>Thermodesulfovibrionales</taxon>
        <taxon>Thermodesulfovibrionaceae</taxon>
        <taxon>Thermodesulfovibrio</taxon>
    </lineage>
</organism>
<dbReference type="InterPro" id="IPR017780">
    <property type="entry name" value="ABC_transptr_urea_ATP-bd_UrtE"/>
</dbReference>
<evidence type="ECO:0000256" key="1">
    <source>
        <dbReference type="ARBA" id="ARBA00005417"/>
    </source>
</evidence>
<dbReference type="PANTHER" id="PTHR43820">
    <property type="entry name" value="HIGH-AFFINITY BRANCHED-CHAIN AMINO ACID TRANSPORT ATP-BINDING PROTEIN LIVF"/>
    <property type="match status" value="1"/>
</dbReference>
<dbReference type="EMBL" id="BSDX01000001">
    <property type="protein sequence ID" value="GLI52963.1"/>
    <property type="molecule type" value="Genomic_DNA"/>
</dbReference>
<dbReference type="SMART" id="SM00382">
    <property type="entry name" value="AAA"/>
    <property type="match status" value="1"/>
</dbReference>
<comment type="caution">
    <text evidence="7">The sequence shown here is derived from an EMBL/GenBank/DDBJ whole genome shotgun (WGS) entry which is preliminary data.</text>
</comment>
<dbReference type="InterPro" id="IPR003439">
    <property type="entry name" value="ABC_transporter-like_ATP-bd"/>
</dbReference>
<keyword evidence="3" id="KW-0547">Nucleotide-binding</keyword>
<proteinExistence type="inferred from homology"/>
<dbReference type="PANTHER" id="PTHR43820:SF5">
    <property type="entry name" value="HIGH-AFFINITY BRANCHED-CHAIN AMINO ACID TRANSPORT ATP-BINDING PROTEIN"/>
    <property type="match status" value="1"/>
</dbReference>
<comment type="similarity">
    <text evidence="1">Belongs to the ABC transporter superfamily.</text>
</comment>
<protein>
    <submittedName>
        <fullName evidence="7">ABC transporter ATP-binding protein</fullName>
    </submittedName>
</protein>
<sequence>MLLIENLTASYNEAEILKKINMKVSDGEIIALIGKNGVGKTTLLKTLMGLLNARSGRIIFNEKDITNLLPNERARLGIGYVPQGREIFPYLTVFENLTVGLRTYGKTVMDEVLSFFPTLKSIMNRQGGNLSGGQQQQLAIARVLLRDPRLILMDEPTEGIQPSIVFEIQEAIKKINEEKKVSILLVEQYLDFAIKVADYIYVIDVGRIVFEGKVKELDEKVIKNYLTI</sequence>
<dbReference type="InterPro" id="IPR003593">
    <property type="entry name" value="AAA+_ATPase"/>
</dbReference>
<dbReference type="GO" id="GO:0015807">
    <property type="term" value="P:L-amino acid transport"/>
    <property type="evidence" value="ECO:0007669"/>
    <property type="project" value="TreeGrafter"/>
</dbReference>
<reference evidence="7" key="1">
    <citation type="submission" date="2022-12" db="EMBL/GenBank/DDBJ databases">
        <title>Reference genome sequencing for broad-spectrum identification of bacterial and archaeal isolates by mass spectrometry.</title>
        <authorList>
            <person name="Sekiguchi Y."/>
            <person name="Tourlousse D.M."/>
        </authorList>
    </citation>
    <scope>NUCLEOTIDE SEQUENCE</scope>
    <source>
        <strain evidence="7">TSL-P1</strain>
    </source>
</reference>
<dbReference type="PROSITE" id="PS50893">
    <property type="entry name" value="ABC_TRANSPORTER_2"/>
    <property type="match status" value="1"/>
</dbReference>
<gene>
    <name evidence="7" type="ORF">TISLANDTSLP1_06560</name>
</gene>
<dbReference type="InterPro" id="IPR027417">
    <property type="entry name" value="P-loop_NTPase"/>
</dbReference>
<dbReference type="NCBIfam" id="TIGR03410">
    <property type="entry name" value="urea_trans_UrtE"/>
    <property type="match status" value="1"/>
</dbReference>
<evidence type="ECO:0000256" key="5">
    <source>
        <dbReference type="ARBA" id="ARBA00022970"/>
    </source>
</evidence>
<evidence type="ECO:0000256" key="4">
    <source>
        <dbReference type="ARBA" id="ARBA00022840"/>
    </source>
</evidence>
<dbReference type="SUPFAM" id="SSF52540">
    <property type="entry name" value="P-loop containing nucleoside triphosphate hydrolases"/>
    <property type="match status" value="1"/>
</dbReference>
<dbReference type="GO" id="GO:0016887">
    <property type="term" value="F:ATP hydrolysis activity"/>
    <property type="evidence" value="ECO:0007669"/>
    <property type="project" value="InterPro"/>
</dbReference>
<dbReference type="InterPro" id="IPR052156">
    <property type="entry name" value="BCAA_Transport_ATP-bd_LivF"/>
</dbReference>
<dbReference type="GO" id="GO:0005524">
    <property type="term" value="F:ATP binding"/>
    <property type="evidence" value="ECO:0007669"/>
    <property type="project" value="UniProtKB-KW"/>
</dbReference>
<keyword evidence="4 7" id="KW-0067">ATP-binding</keyword>
<dbReference type="AlphaFoldDB" id="A0A9W6GFI4"/>
<dbReference type="Gene3D" id="3.40.50.300">
    <property type="entry name" value="P-loop containing nucleotide triphosphate hydrolases"/>
    <property type="match status" value="1"/>
</dbReference>